<feature type="transmembrane region" description="Helical" evidence="2">
    <location>
        <begin position="53"/>
        <end position="74"/>
    </location>
</feature>
<feature type="transmembrane region" description="Helical" evidence="2">
    <location>
        <begin position="20"/>
        <end position="41"/>
    </location>
</feature>
<feature type="compositionally biased region" description="Polar residues" evidence="1">
    <location>
        <begin position="110"/>
        <end position="120"/>
    </location>
</feature>
<feature type="region of interest" description="Disordered" evidence="1">
    <location>
        <begin position="110"/>
        <end position="130"/>
    </location>
</feature>
<keyword evidence="2" id="KW-1133">Transmembrane helix</keyword>
<evidence type="ECO:0000313" key="4">
    <source>
        <dbReference type="Proteomes" id="UP001150925"/>
    </source>
</evidence>
<evidence type="ECO:0000256" key="1">
    <source>
        <dbReference type="SAM" id="MobiDB-lite"/>
    </source>
</evidence>
<gene>
    <name evidence="3" type="ORF">IWQ62_000169</name>
</gene>
<evidence type="ECO:0000256" key="2">
    <source>
        <dbReference type="SAM" id="Phobius"/>
    </source>
</evidence>
<dbReference type="Proteomes" id="UP001150925">
    <property type="component" value="Unassembled WGS sequence"/>
</dbReference>
<name>A0A9W8B0S5_9FUNG</name>
<protein>
    <submittedName>
        <fullName evidence="3">Uncharacterized protein</fullName>
    </submittedName>
</protein>
<keyword evidence="4" id="KW-1185">Reference proteome</keyword>
<proteinExistence type="predicted"/>
<dbReference type="EMBL" id="JANBPY010000005">
    <property type="protein sequence ID" value="KAJ1970129.1"/>
    <property type="molecule type" value="Genomic_DNA"/>
</dbReference>
<feature type="compositionally biased region" description="Basic and acidic residues" evidence="1">
    <location>
        <begin position="121"/>
        <end position="130"/>
    </location>
</feature>
<evidence type="ECO:0000313" key="3">
    <source>
        <dbReference type="EMBL" id="KAJ1970129.1"/>
    </source>
</evidence>
<keyword evidence="2" id="KW-0472">Membrane</keyword>
<organism evidence="3 4">
    <name type="scientific">Dispira parvispora</name>
    <dbReference type="NCBI Taxonomy" id="1520584"/>
    <lineage>
        <taxon>Eukaryota</taxon>
        <taxon>Fungi</taxon>
        <taxon>Fungi incertae sedis</taxon>
        <taxon>Zoopagomycota</taxon>
        <taxon>Kickxellomycotina</taxon>
        <taxon>Dimargaritomycetes</taxon>
        <taxon>Dimargaritales</taxon>
        <taxon>Dimargaritaceae</taxon>
        <taxon>Dispira</taxon>
    </lineage>
</organism>
<comment type="caution">
    <text evidence="3">The sequence shown here is derived from an EMBL/GenBank/DDBJ whole genome shotgun (WGS) entry which is preliminary data.</text>
</comment>
<dbReference type="AlphaFoldDB" id="A0A9W8B0S5"/>
<sequence length="165" mass="19022">MDFDPALEPRSEDFGGWDIAIIILGIIVYKADIAALTFMYRKQQDYLPFRSKNMGVFVLAQCCGALYWIFNYVYMVTHYGERPREYLEEFNARLAQDRLDELTRSDITPLSAQSNSATNHGSRDEAPQNADRDFFSDKASIDRVFNPRHSGFQPLPFDKKSSFLV</sequence>
<keyword evidence="2" id="KW-0812">Transmembrane</keyword>
<reference evidence="3" key="1">
    <citation type="submission" date="2022-07" db="EMBL/GenBank/DDBJ databases">
        <title>Phylogenomic reconstructions and comparative analyses of Kickxellomycotina fungi.</title>
        <authorList>
            <person name="Reynolds N.K."/>
            <person name="Stajich J.E."/>
            <person name="Barry K."/>
            <person name="Grigoriev I.V."/>
            <person name="Crous P."/>
            <person name="Smith M.E."/>
        </authorList>
    </citation>
    <scope>NUCLEOTIDE SEQUENCE</scope>
    <source>
        <strain evidence="3">RSA 1196</strain>
    </source>
</reference>
<accession>A0A9W8B0S5</accession>